<keyword evidence="3" id="KW-1185">Reference proteome</keyword>
<dbReference type="Proteomes" id="UP000307244">
    <property type="component" value="Unassembled WGS sequence"/>
</dbReference>
<accession>A0A4U1CIZ8</accession>
<sequence>MKKISLITAILLLLNAYSYGQKGKVQTTTIKGRGNALDTVVTRKTELSFNKNFPNSYKKKESVVQTLRPYLVSEIVDPRNHSHPIYSNHVRDAREKLPEAKAALLQHIKTSSSYKEYMNKYNIASEADLNSITFVHIPMYYITPNIVFFQNSENVAKYYNLGTGGLKYLMLKNNSLIGYLDFYNSKSVFREIPKLLTESYYQIKRLGKSPIMLSQSISTSDPKKIIGGINMFGYVDQGHLIFSMYEEGTLQKNESILKKRVFRKDYVLQTAGSFLSDEQGAPAIQQWLNTKINSLKKRP</sequence>
<dbReference type="EMBL" id="SWBQ01000002">
    <property type="protein sequence ID" value="TKC06960.1"/>
    <property type="molecule type" value="Genomic_DNA"/>
</dbReference>
<evidence type="ECO:0000313" key="3">
    <source>
        <dbReference type="Proteomes" id="UP000307244"/>
    </source>
</evidence>
<feature type="signal peptide" evidence="1">
    <location>
        <begin position="1"/>
        <end position="20"/>
    </location>
</feature>
<dbReference type="OrthoDB" id="1491699at2"/>
<dbReference type="RefSeq" id="WP_136835234.1">
    <property type="nucleotide sequence ID" value="NZ_SWBQ01000002.1"/>
</dbReference>
<gene>
    <name evidence="2" type="ORF">FA047_06725</name>
</gene>
<keyword evidence="1" id="KW-0732">Signal</keyword>
<comment type="caution">
    <text evidence="2">The sequence shown here is derived from an EMBL/GenBank/DDBJ whole genome shotgun (WGS) entry which is preliminary data.</text>
</comment>
<proteinExistence type="predicted"/>
<reference evidence="2 3" key="1">
    <citation type="submission" date="2019-04" db="EMBL/GenBank/DDBJ databases">
        <title>Pedobacter sp. RP-3-15 sp. nov., isolated from Arctic soil.</title>
        <authorList>
            <person name="Dahal R.H."/>
            <person name="Kim D.-U."/>
        </authorList>
    </citation>
    <scope>NUCLEOTIDE SEQUENCE [LARGE SCALE GENOMIC DNA]</scope>
    <source>
        <strain evidence="2 3">RP-3-15</strain>
    </source>
</reference>
<dbReference type="AlphaFoldDB" id="A0A4U1CIZ8"/>
<name>A0A4U1CIZ8_9SPHI</name>
<organism evidence="2 3">
    <name type="scientific">Pedobacter frigoris</name>
    <dbReference type="NCBI Taxonomy" id="2571272"/>
    <lineage>
        <taxon>Bacteria</taxon>
        <taxon>Pseudomonadati</taxon>
        <taxon>Bacteroidota</taxon>
        <taxon>Sphingobacteriia</taxon>
        <taxon>Sphingobacteriales</taxon>
        <taxon>Sphingobacteriaceae</taxon>
        <taxon>Pedobacter</taxon>
    </lineage>
</organism>
<feature type="chain" id="PRO_5020979897" evidence="1">
    <location>
        <begin position="21"/>
        <end position="299"/>
    </location>
</feature>
<protein>
    <submittedName>
        <fullName evidence="2">Uncharacterized protein</fullName>
    </submittedName>
</protein>
<evidence type="ECO:0000313" key="2">
    <source>
        <dbReference type="EMBL" id="TKC06960.1"/>
    </source>
</evidence>
<evidence type="ECO:0000256" key="1">
    <source>
        <dbReference type="SAM" id="SignalP"/>
    </source>
</evidence>